<feature type="coiled-coil region" evidence="10">
    <location>
        <begin position="154"/>
        <end position="195"/>
    </location>
</feature>
<dbReference type="Pfam" id="PF11527">
    <property type="entry name" value="ARL2_Bind_BART"/>
    <property type="match status" value="1"/>
</dbReference>
<dbReference type="InterPro" id="IPR042541">
    <property type="entry name" value="BART_sf"/>
</dbReference>
<dbReference type="PANTHER" id="PTHR21532">
    <property type="entry name" value="PHOSPHODIESTERASE HL"/>
    <property type="match status" value="1"/>
</dbReference>
<dbReference type="RefSeq" id="XP_022238651.1">
    <property type="nucleotide sequence ID" value="XM_022382943.1"/>
</dbReference>
<dbReference type="Proteomes" id="UP000694941">
    <property type="component" value="Unplaced"/>
</dbReference>
<evidence type="ECO:0000256" key="6">
    <source>
        <dbReference type="ARBA" id="ARBA00023054"/>
    </source>
</evidence>
<feature type="region of interest" description="Disordered" evidence="11">
    <location>
        <begin position="236"/>
        <end position="269"/>
    </location>
</feature>
<evidence type="ECO:0000256" key="7">
    <source>
        <dbReference type="ARBA" id="ARBA00023069"/>
    </source>
</evidence>
<evidence type="ECO:0000313" key="13">
    <source>
        <dbReference type="Proteomes" id="UP000694941"/>
    </source>
</evidence>
<dbReference type="InterPro" id="IPR038888">
    <property type="entry name" value="CFAP36"/>
</dbReference>
<keyword evidence="6 10" id="KW-0175">Coiled coil</keyword>
<keyword evidence="13" id="KW-1185">Reference proteome</keyword>
<comment type="similarity">
    <text evidence="3">Belongs to the CFAP36 family.</text>
</comment>
<dbReference type="GeneID" id="106457129"/>
<protein>
    <recommendedName>
        <fullName evidence="4">Cilia- and flagella-associated protein 36</fullName>
    </recommendedName>
    <alternativeName>
        <fullName evidence="9">Coiled-coil domain-containing protein 104</fullName>
    </alternativeName>
</protein>
<evidence type="ECO:0000256" key="10">
    <source>
        <dbReference type="SAM" id="Coils"/>
    </source>
</evidence>
<evidence type="ECO:0000256" key="8">
    <source>
        <dbReference type="ARBA" id="ARBA00023273"/>
    </source>
</evidence>
<evidence type="ECO:0000313" key="14">
    <source>
        <dbReference type="RefSeq" id="XP_022238651.1"/>
    </source>
</evidence>
<keyword evidence="5" id="KW-0963">Cytoplasm</keyword>
<keyword evidence="7" id="KW-0969">Cilium</keyword>
<gene>
    <name evidence="14" type="primary">LOC106457129</name>
</gene>
<evidence type="ECO:0000259" key="12">
    <source>
        <dbReference type="Pfam" id="PF11527"/>
    </source>
</evidence>
<dbReference type="Gene3D" id="1.20.1520.10">
    <property type="entry name" value="ADP-ribosylation factor-like 2-binding protein, domain"/>
    <property type="match status" value="1"/>
</dbReference>
<keyword evidence="8" id="KW-0966">Cell projection</keyword>
<comment type="subcellular location">
    <subcellularLocation>
        <location evidence="1">Cell projection</location>
        <location evidence="1">Cilium</location>
    </subcellularLocation>
    <subcellularLocation>
        <location evidence="2">Cytoplasm</location>
    </subcellularLocation>
</comment>
<dbReference type="InterPro" id="IPR023379">
    <property type="entry name" value="BART_dom"/>
</dbReference>
<organism evidence="13 14">
    <name type="scientific">Limulus polyphemus</name>
    <name type="common">Atlantic horseshoe crab</name>
    <dbReference type="NCBI Taxonomy" id="6850"/>
    <lineage>
        <taxon>Eukaryota</taxon>
        <taxon>Metazoa</taxon>
        <taxon>Ecdysozoa</taxon>
        <taxon>Arthropoda</taxon>
        <taxon>Chelicerata</taxon>
        <taxon>Merostomata</taxon>
        <taxon>Xiphosura</taxon>
        <taxon>Limulidae</taxon>
        <taxon>Limulus</taxon>
    </lineage>
</organism>
<sequence length="362" mass="41856">MTEEDKANWVFDTLVKFLKGAVWNIPILTFIEQKSIVFEPEGGNEEEYKKIHQEYKNLVDYMLGSHMEDMKITPEQFEKACGSVGNNNVQGQFHQSLFEQVWAADDYEIFKRMMIQKNIELQLQALELLGQHYGINLEDSENIPSTTDEEEIMEEVMKKSLEEYKKEKEKEDQETKDLEQAIRETMLDKSRLEKEMGKEKELLDLAIKLSLSDVDSTNRNRTVYAIVEPPVIHQEKSSLAECDKNTSNGIGSTSGRTQPSIIHQDKSSYAEDVKTRQEYLRKQRDRLLALKRQEREKRLSDYEKISPNKRPKSSRAARSIVKQELQSFTIDPETLAFRKSLAACLKTEVIGKSISGEISIFV</sequence>
<feature type="domain" description="BART" evidence="12">
    <location>
        <begin position="7"/>
        <end position="122"/>
    </location>
</feature>
<evidence type="ECO:0000256" key="11">
    <source>
        <dbReference type="SAM" id="MobiDB-lite"/>
    </source>
</evidence>
<evidence type="ECO:0000256" key="9">
    <source>
        <dbReference type="ARBA" id="ARBA00031593"/>
    </source>
</evidence>
<dbReference type="PANTHER" id="PTHR21532:SF0">
    <property type="entry name" value="CILIA- AND FLAGELLA-ASSOCIATED PROTEIN 36"/>
    <property type="match status" value="1"/>
</dbReference>
<evidence type="ECO:0000256" key="4">
    <source>
        <dbReference type="ARBA" id="ARBA00021815"/>
    </source>
</evidence>
<reference evidence="14" key="1">
    <citation type="submission" date="2025-08" db="UniProtKB">
        <authorList>
            <consortium name="RefSeq"/>
        </authorList>
    </citation>
    <scope>IDENTIFICATION</scope>
    <source>
        <tissue evidence="14">Muscle</tissue>
    </source>
</reference>
<evidence type="ECO:0000256" key="3">
    <source>
        <dbReference type="ARBA" id="ARBA00007460"/>
    </source>
</evidence>
<name>A0ABM1S4U6_LIMPO</name>
<evidence type="ECO:0000256" key="1">
    <source>
        <dbReference type="ARBA" id="ARBA00004138"/>
    </source>
</evidence>
<proteinExistence type="inferred from homology"/>
<feature type="compositionally biased region" description="Polar residues" evidence="11">
    <location>
        <begin position="245"/>
        <end position="261"/>
    </location>
</feature>
<evidence type="ECO:0000256" key="2">
    <source>
        <dbReference type="ARBA" id="ARBA00004496"/>
    </source>
</evidence>
<accession>A0ABM1S4U6</accession>
<evidence type="ECO:0000256" key="5">
    <source>
        <dbReference type="ARBA" id="ARBA00022490"/>
    </source>
</evidence>
<feature type="region of interest" description="Disordered" evidence="11">
    <location>
        <begin position="299"/>
        <end position="318"/>
    </location>
</feature>